<gene>
    <name evidence="2" type="ORF">EBB_08865</name>
</gene>
<feature type="region of interest" description="Disordered" evidence="1">
    <location>
        <begin position="25"/>
        <end position="67"/>
    </location>
</feature>
<accession>A0ABR9DC04</accession>
<proteinExistence type="predicted"/>
<name>A0ABR9DC04_9GAMM</name>
<protein>
    <submittedName>
        <fullName evidence="2">Lipoprotein</fullName>
    </submittedName>
</protein>
<dbReference type="NCBIfam" id="NF033171">
    <property type="entry name" value="lipo_LIC11139"/>
    <property type="match status" value="1"/>
</dbReference>
<keyword evidence="3" id="KW-1185">Reference proteome</keyword>
<sequence>MNPFRTFTLASTVVLGTSLISGCSFSTSSESSSDSLGSLSDSSGGIFKSTSSPFTSSSDSSRNKRDKYETDVADYTATFVVSSSSTLDSFRRHLSELAESHEITNWETDRNTYVGIGRGLAKAKLGKPQISAFTESLSDNEPWKKQAIEEGLKK</sequence>
<dbReference type="RefSeq" id="WP_192393367.1">
    <property type="nucleotide sequence ID" value="NZ_CAJHIU010000001.1"/>
</dbReference>
<reference evidence="2 3" key="1">
    <citation type="submission" date="2020-09" db="EMBL/GenBank/DDBJ databases">
        <title>Methylomonas albis sp. nov. and Methylomonas fluvii sp. nov.: Two cold-adapted methanotrophs from the River Elbe and an amended description of Methylovulum psychrotolerans strain Eb1.</title>
        <authorList>
            <person name="Bussmann I.K."/>
            <person name="Klings K.-W."/>
            <person name="Warnstedt J."/>
            <person name="Hoppert M."/>
            <person name="Saborowski A."/>
            <person name="Horn F."/>
            <person name="Liebner S."/>
        </authorList>
    </citation>
    <scope>NUCLEOTIDE SEQUENCE [LARGE SCALE GENOMIC DNA]</scope>
    <source>
        <strain evidence="2 3">EbB</strain>
    </source>
</reference>
<feature type="compositionally biased region" description="Low complexity" evidence="1">
    <location>
        <begin position="25"/>
        <end position="60"/>
    </location>
</feature>
<evidence type="ECO:0000256" key="1">
    <source>
        <dbReference type="SAM" id="MobiDB-lite"/>
    </source>
</evidence>
<keyword evidence="2" id="KW-0449">Lipoprotein</keyword>
<comment type="caution">
    <text evidence="2">The sequence shown here is derived from an EMBL/GenBank/DDBJ whole genome shotgun (WGS) entry which is preliminary data.</text>
</comment>
<organism evidence="2 3">
    <name type="scientific">Methylomonas fluvii</name>
    <dbReference type="NCBI Taxonomy" id="1854564"/>
    <lineage>
        <taxon>Bacteria</taxon>
        <taxon>Pseudomonadati</taxon>
        <taxon>Pseudomonadota</taxon>
        <taxon>Gammaproteobacteria</taxon>
        <taxon>Methylococcales</taxon>
        <taxon>Methylococcaceae</taxon>
        <taxon>Methylomonas</taxon>
    </lineage>
</organism>
<evidence type="ECO:0000313" key="2">
    <source>
        <dbReference type="EMBL" id="MBD9360644.1"/>
    </source>
</evidence>
<dbReference type="PROSITE" id="PS51257">
    <property type="entry name" value="PROKAR_LIPOPROTEIN"/>
    <property type="match status" value="1"/>
</dbReference>
<dbReference type="EMBL" id="JACXST010000001">
    <property type="protein sequence ID" value="MBD9360644.1"/>
    <property type="molecule type" value="Genomic_DNA"/>
</dbReference>
<dbReference type="Proteomes" id="UP000641152">
    <property type="component" value="Unassembled WGS sequence"/>
</dbReference>
<evidence type="ECO:0000313" key="3">
    <source>
        <dbReference type="Proteomes" id="UP000641152"/>
    </source>
</evidence>